<dbReference type="Proteomes" id="UP001642464">
    <property type="component" value="Unassembled WGS sequence"/>
</dbReference>
<dbReference type="EMBL" id="CAXAMM010020968">
    <property type="protein sequence ID" value="CAK9049014.1"/>
    <property type="molecule type" value="Genomic_DNA"/>
</dbReference>
<feature type="non-terminal residue" evidence="1">
    <location>
        <position position="1"/>
    </location>
</feature>
<reference evidence="1 2" key="1">
    <citation type="submission" date="2024-02" db="EMBL/GenBank/DDBJ databases">
        <authorList>
            <person name="Chen Y."/>
            <person name="Shah S."/>
            <person name="Dougan E. K."/>
            <person name="Thang M."/>
            <person name="Chan C."/>
        </authorList>
    </citation>
    <scope>NUCLEOTIDE SEQUENCE [LARGE SCALE GENOMIC DNA]</scope>
</reference>
<gene>
    <name evidence="1" type="ORF">SCF082_LOCUS27224</name>
</gene>
<keyword evidence="2" id="KW-1185">Reference proteome</keyword>
<evidence type="ECO:0000313" key="2">
    <source>
        <dbReference type="Proteomes" id="UP001642464"/>
    </source>
</evidence>
<organism evidence="1 2">
    <name type="scientific">Durusdinium trenchii</name>
    <dbReference type="NCBI Taxonomy" id="1381693"/>
    <lineage>
        <taxon>Eukaryota</taxon>
        <taxon>Sar</taxon>
        <taxon>Alveolata</taxon>
        <taxon>Dinophyceae</taxon>
        <taxon>Suessiales</taxon>
        <taxon>Symbiodiniaceae</taxon>
        <taxon>Durusdinium</taxon>
    </lineage>
</organism>
<comment type="caution">
    <text evidence="1">The sequence shown here is derived from an EMBL/GenBank/DDBJ whole genome shotgun (WGS) entry which is preliminary data.</text>
</comment>
<protein>
    <submittedName>
        <fullName evidence="1">Transposon protein</fullName>
    </submittedName>
</protein>
<accession>A0ABP0MG16</accession>
<evidence type="ECO:0000313" key="1">
    <source>
        <dbReference type="EMBL" id="CAK9049014.1"/>
    </source>
</evidence>
<name>A0ABP0MG16_9DINO</name>
<sequence length="70" mass="7835">VSFEDVELFLADDVARALKTLQAKLDFDKSELTLFDEEVKVPLETNSAGQFTVYLLGPPAPPETTFDQSW</sequence>
<proteinExistence type="predicted"/>
<feature type="non-terminal residue" evidence="1">
    <location>
        <position position="70"/>
    </location>
</feature>